<accession>A0AAW7Z8S1</accession>
<organism evidence="2 3">
    <name type="scientific">Alteromonas stellipolaris</name>
    <dbReference type="NCBI Taxonomy" id="233316"/>
    <lineage>
        <taxon>Bacteria</taxon>
        <taxon>Pseudomonadati</taxon>
        <taxon>Pseudomonadota</taxon>
        <taxon>Gammaproteobacteria</taxon>
        <taxon>Alteromonadales</taxon>
        <taxon>Alteromonadaceae</taxon>
        <taxon>Alteromonas/Salinimonas group</taxon>
        <taxon>Alteromonas</taxon>
    </lineage>
</organism>
<evidence type="ECO:0000313" key="3">
    <source>
        <dbReference type="Proteomes" id="UP001170717"/>
    </source>
</evidence>
<dbReference type="Proteomes" id="UP001170717">
    <property type="component" value="Unassembled WGS sequence"/>
</dbReference>
<feature type="compositionally biased region" description="Polar residues" evidence="1">
    <location>
        <begin position="1"/>
        <end position="17"/>
    </location>
</feature>
<dbReference type="AlphaFoldDB" id="A0AAW7Z8S1"/>
<evidence type="ECO:0000256" key="1">
    <source>
        <dbReference type="SAM" id="MobiDB-lite"/>
    </source>
</evidence>
<dbReference type="CDD" id="cd04301">
    <property type="entry name" value="NAT_SF"/>
    <property type="match status" value="1"/>
</dbReference>
<dbReference type="Gene3D" id="3.40.630.30">
    <property type="match status" value="1"/>
</dbReference>
<proteinExistence type="predicted"/>
<comment type="caution">
    <text evidence="2">The sequence shown here is derived from an EMBL/GenBank/DDBJ whole genome shotgun (WGS) entry which is preliminary data.</text>
</comment>
<protein>
    <submittedName>
        <fullName evidence="2">GNAT family N-acetyltransferase</fullName>
        <ecNumber evidence="2">2.3.1.-</ecNumber>
    </submittedName>
</protein>
<dbReference type="EMBL" id="JAUOQI010000020">
    <property type="protein sequence ID" value="MDO6579458.1"/>
    <property type="molecule type" value="Genomic_DNA"/>
</dbReference>
<keyword evidence="2" id="KW-0012">Acyltransferase</keyword>
<gene>
    <name evidence="2" type="ORF">Q4527_18815</name>
</gene>
<evidence type="ECO:0000313" key="2">
    <source>
        <dbReference type="EMBL" id="MDO6579458.1"/>
    </source>
</evidence>
<reference evidence="2" key="1">
    <citation type="submission" date="2023-07" db="EMBL/GenBank/DDBJ databases">
        <title>Genome content predicts the carbon catabolic preferences of heterotrophic bacteria.</title>
        <authorList>
            <person name="Gralka M."/>
        </authorList>
    </citation>
    <scope>NUCLEOTIDE SEQUENCE</scope>
    <source>
        <strain evidence="2">F2M12</strain>
    </source>
</reference>
<dbReference type="InterPro" id="IPR016181">
    <property type="entry name" value="Acyl_CoA_acyltransferase"/>
</dbReference>
<dbReference type="GO" id="GO:0016746">
    <property type="term" value="F:acyltransferase activity"/>
    <property type="evidence" value="ECO:0007669"/>
    <property type="project" value="UniProtKB-KW"/>
</dbReference>
<dbReference type="SUPFAM" id="SSF55729">
    <property type="entry name" value="Acyl-CoA N-acyltransferases (Nat)"/>
    <property type="match status" value="1"/>
</dbReference>
<dbReference type="RefSeq" id="WP_231751163.1">
    <property type="nucleotide sequence ID" value="NZ_CP015345.1"/>
</dbReference>
<name>A0AAW7Z8S1_9ALTE</name>
<feature type="region of interest" description="Disordered" evidence="1">
    <location>
        <begin position="1"/>
        <end position="24"/>
    </location>
</feature>
<sequence>MTNDTLTDSKVMNTQGGDNPIANEPNANEALQPLVSSLEAIKAIYLGVDDLKVAASILFNAYVDDPLFTDIFQAEKEGYESRLRSAIREELNAFWVAEQPIVGLFDGERLLAVACLTAPDAAFGSGRYWHWRLRMLLTAGLFGTKQMLEKEEKVRALVPAVNFHMLSFIAVHPDYQHHGLGHTLLGAIDSVVEEDAKSEGVAVFVTIAKHKPFFNDDSYDVVGELSLSLVKGEVMFRRKPA</sequence>
<keyword evidence="2" id="KW-0808">Transferase</keyword>
<dbReference type="EC" id="2.3.1.-" evidence="2"/>